<dbReference type="EMBL" id="CM001403">
    <property type="protein sequence ID" value="EHQ30573.1"/>
    <property type="molecule type" value="Genomic_DNA"/>
</dbReference>
<sequence>MLSEETTIGIYPDGELNNILIVPDGQEYHLFLAGTHSNYTMGNQASNLGSIFVINDIWSYEGDKLSYQSQTEIANYILSYPGPSFDPSASV</sequence>
<dbReference type="AlphaFoldDB" id="H1YB47"/>
<organism evidence="1 2">
    <name type="scientific">Mucilaginibacter paludis DSM 18603</name>
    <dbReference type="NCBI Taxonomy" id="714943"/>
    <lineage>
        <taxon>Bacteria</taxon>
        <taxon>Pseudomonadati</taxon>
        <taxon>Bacteroidota</taxon>
        <taxon>Sphingobacteriia</taxon>
        <taxon>Sphingobacteriales</taxon>
        <taxon>Sphingobacteriaceae</taxon>
        <taxon>Mucilaginibacter</taxon>
    </lineage>
</organism>
<accession>H1YB47</accession>
<dbReference type="RefSeq" id="WP_008512416.1">
    <property type="nucleotide sequence ID" value="NZ_CM001403.1"/>
</dbReference>
<protein>
    <submittedName>
        <fullName evidence="1">Uncharacterized protein</fullName>
    </submittedName>
</protein>
<dbReference type="HOGENOM" id="CLU_2423714_0_0_10"/>
<reference evidence="1" key="1">
    <citation type="submission" date="2011-09" db="EMBL/GenBank/DDBJ databases">
        <title>The permanent draft genome of Mucilaginibacter paludis DSM 18603.</title>
        <authorList>
            <consortium name="US DOE Joint Genome Institute (JGI-PGF)"/>
            <person name="Lucas S."/>
            <person name="Han J."/>
            <person name="Lapidus A."/>
            <person name="Bruce D."/>
            <person name="Goodwin L."/>
            <person name="Pitluck S."/>
            <person name="Peters L."/>
            <person name="Kyrpides N."/>
            <person name="Mavromatis K."/>
            <person name="Ivanova N."/>
            <person name="Mikhailova N."/>
            <person name="Held B."/>
            <person name="Detter J.C."/>
            <person name="Tapia R."/>
            <person name="Han C."/>
            <person name="Land M."/>
            <person name="Hauser L."/>
            <person name="Markowitz V."/>
            <person name="Cheng J.-F."/>
            <person name="Hugenholtz P."/>
            <person name="Woyke T."/>
            <person name="Wu D."/>
            <person name="Tindall B."/>
            <person name="Brambilla E."/>
            <person name="Klenk H.-P."/>
            <person name="Eisen J.A."/>
        </authorList>
    </citation>
    <scope>NUCLEOTIDE SEQUENCE [LARGE SCALE GENOMIC DNA]</scope>
    <source>
        <strain evidence="1">DSM 18603</strain>
    </source>
</reference>
<evidence type="ECO:0000313" key="2">
    <source>
        <dbReference type="Proteomes" id="UP000002774"/>
    </source>
</evidence>
<dbReference type="Proteomes" id="UP000002774">
    <property type="component" value="Chromosome"/>
</dbReference>
<proteinExistence type="predicted"/>
<evidence type="ECO:0000313" key="1">
    <source>
        <dbReference type="EMBL" id="EHQ30573.1"/>
    </source>
</evidence>
<gene>
    <name evidence="1" type="ORF">Mucpa_6520</name>
</gene>
<dbReference type="OrthoDB" id="9867364at2"/>
<keyword evidence="2" id="KW-1185">Reference proteome</keyword>
<dbReference type="STRING" id="714943.Mucpa_6520"/>
<name>H1YB47_9SPHI</name>